<dbReference type="RefSeq" id="WP_307226677.1">
    <property type="nucleotide sequence ID" value="NZ_JAUSTT010000003.1"/>
</dbReference>
<evidence type="ECO:0000313" key="3">
    <source>
        <dbReference type="EMBL" id="MDQ0174853.1"/>
    </source>
</evidence>
<evidence type="ECO:0000259" key="2">
    <source>
        <dbReference type="Pfam" id="PF01022"/>
    </source>
</evidence>
<comment type="caution">
    <text evidence="3">The sequence shown here is derived from an EMBL/GenBank/DDBJ whole genome shotgun (WGS) entry which is preliminary data.</text>
</comment>
<reference evidence="3 4" key="1">
    <citation type="submission" date="2023-07" db="EMBL/GenBank/DDBJ databases">
        <title>Genomic Encyclopedia of Type Strains, Phase IV (KMG-IV): sequencing the most valuable type-strain genomes for metagenomic binning, comparative biology and taxonomic classification.</title>
        <authorList>
            <person name="Goeker M."/>
        </authorList>
    </citation>
    <scope>NUCLEOTIDE SEQUENCE [LARGE SCALE GENOMIC DNA]</scope>
    <source>
        <strain evidence="3 4">DSM 23837</strain>
    </source>
</reference>
<name>A0ABT9WNJ1_9BACI</name>
<organism evidence="3 4">
    <name type="scientific">Bacillus chungangensis</name>
    <dbReference type="NCBI Taxonomy" id="587633"/>
    <lineage>
        <taxon>Bacteria</taxon>
        <taxon>Bacillati</taxon>
        <taxon>Bacillota</taxon>
        <taxon>Bacilli</taxon>
        <taxon>Bacillales</taxon>
        <taxon>Bacillaceae</taxon>
        <taxon>Bacillus</taxon>
    </lineage>
</organism>
<evidence type="ECO:0000313" key="4">
    <source>
        <dbReference type="Proteomes" id="UP001223586"/>
    </source>
</evidence>
<dbReference type="PANTHER" id="PTHR38600:SF2">
    <property type="entry name" value="SLL0088 PROTEIN"/>
    <property type="match status" value="1"/>
</dbReference>
<dbReference type="InterPro" id="IPR036388">
    <property type="entry name" value="WH-like_DNA-bd_sf"/>
</dbReference>
<feature type="domain" description="HTH arsR-type" evidence="2">
    <location>
        <begin position="18"/>
        <end position="62"/>
    </location>
</feature>
<keyword evidence="1 3" id="KW-0238">DNA-binding</keyword>
<dbReference type="PRINTS" id="PR00778">
    <property type="entry name" value="HTHARSR"/>
</dbReference>
<keyword evidence="4" id="KW-1185">Reference proteome</keyword>
<dbReference type="EMBL" id="JAUSTT010000003">
    <property type="protein sequence ID" value="MDQ0174853.1"/>
    <property type="molecule type" value="Genomic_DNA"/>
</dbReference>
<protein>
    <submittedName>
        <fullName evidence="3">DNA-binding transcriptional ArsR family regulator</fullName>
    </submittedName>
</protein>
<dbReference type="PANTHER" id="PTHR38600">
    <property type="entry name" value="TRANSCRIPTIONAL REGULATORY PROTEIN"/>
    <property type="match status" value="1"/>
</dbReference>
<dbReference type="Proteomes" id="UP001223586">
    <property type="component" value="Unassembled WGS sequence"/>
</dbReference>
<proteinExistence type="predicted"/>
<dbReference type="Pfam" id="PF01022">
    <property type="entry name" value="HTH_5"/>
    <property type="match status" value="1"/>
</dbReference>
<dbReference type="InterPro" id="IPR011991">
    <property type="entry name" value="ArsR-like_HTH"/>
</dbReference>
<dbReference type="InterPro" id="IPR036390">
    <property type="entry name" value="WH_DNA-bd_sf"/>
</dbReference>
<gene>
    <name evidence="3" type="ORF">J2S08_000687</name>
</gene>
<dbReference type="InterPro" id="IPR001845">
    <property type="entry name" value="HTH_ArsR_DNA-bd_dom"/>
</dbReference>
<dbReference type="SUPFAM" id="SSF46785">
    <property type="entry name" value="Winged helix' DNA-binding domain"/>
    <property type="match status" value="1"/>
</dbReference>
<dbReference type="CDD" id="cd00090">
    <property type="entry name" value="HTH_ARSR"/>
    <property type="match status" value="1"/>
</dbReference>
<sequence length="193" mass="22386">MKKAFELENLEQVRAIADPLRVQIIWAIFDEAKTGKMIATELGLSAPKVHYHLRELEKNGLIMIEREEEKNGIMQKFYRPIAKNYSVSSSLLTPELETQLESVQLESFLLPAKELMKHLEKADAALFKGGDIYPKAVDFKKIVLTIEQRNELMNKINELEEWLANIEANEQEDGVEYVIQYEIFPYQNRGKKD</sequence>
<dbReference type="Gene3D" id="1.10.10.10">
    <property type="entry name" value="Winged helix-like DNA-binding domain superfamily/Winged helix DNA-binding domain"/>
    <property type="match status" value="1"/>
</dbReference>
<accession>A0ABT9WNJ1</accession>
<evidence type="ECO:0000256" key="1">
    <source>
        <dbReference type="ARBA" id="ARBA00023125"/>
    </source>
</evidence>
<dbReference type="GO" id="GO:0003677">
    <property type="term" value="F:DNA binding"/>
    <property type="evidence" value="ECO:0007669"/>
    <property type="project" value="UniProtKB-KW"/>
</dbReference>